<dbReference type="EMBL" id="SMKI01000666">
    <property type="protein sequence ID" value="TDC62271.1"/>
    <property type="molecule type" value="Genomic_DNA"/>
</dbReference>
<organism evidence="2 3">
    <name type="scientific">Streptomyces hainanensis</name>
    <dbReference type="NCBI Taxonomy" id="402648"/>
    <lineage>
        <taxon>Bacteria</taxon>
        <taxon>Bacillati</taxon>
        <taxon>Actinomycetota</taxon>
        <taxon>Actinomycetes</taxon>
        <taxon>Kitasatosporales</taxon>
        <taxon>Streptomycetaceae</taxon>
        <taxon>Streptomyces</taxon>
    </lineage>
</organism>
<dbReference type="CDD" id="cd08577">
    <property type="entry name" value="PI-PLCc_GDPD_SF_unchar3"/>
    <property type="match status" value="1"/>
</dbReference>
<dbReference type="PANTHER" id="PTHR31571">
    <property type="entry name" value="ALTERED INHERITANCE OF MITOCHONDRIA PROTEIN 6"/>
    <property type="match status" value="1"/>
</dbReference>
<dbReference type="RefSeq" id="WP_132822088.1">
    <property type="nucleotide sequence ID" value="NZ_SMKI01000666.1"/>
</dbReference>
<accession>A0A4R4SFY4</accession>
<dbReference type="InterPro" id="IPR051236">
    <property type="entry name" value="HAT_RTT109-like"/>
</dbReference>
<gene>
    <name evidence="2" type="ORF">E1283_34355</name>
</gene>
<dbReference type="Proteomes" id="UP000295345">
    <property type="component" value="Unassembled WGS sequence"/>
</dbReference>
<reference evidence="2 3" key="1">
    <citation type="submission" date="2019-03" db="EMBL/GenBank/DDBJ databases">
        <title>Draft genome sequences of novel Actinobacteria.</title>
        <authorList>
            <person name="Sahin N."/>
            <person name="Ay H."/>
            <person name="Saygin H."/>
        </authorList>
    </citation>
    <scope>NUCLEOTIDE SEQUENCE [LARGE SCALE GENOMIC DNA]</scope>
    <source>
        <strain evidence="2 3">DSM 41900</strain>
    </source>
</reference>
<dbReference type="InterPro" id="IPR039559">
    <property type="entry name" value="AIM6_PI-PLC-like_dom"/>
</dbReference>
<evidence type="ECO:0000313" key="3">
    <source>
        <dbReference type="Proteomes" id="UP000295345"/>
    </source>
</evidence>
<sequence length="245" mass="27270">LRRAHAHNDYEHPRPLLDALDHGFTSVEADIWLVDGQLLVAHDAVDLDPARTLESLYLDPLLARVRANRGSVFAGHRVSLQLLIDIKTAGDPTYRELSRRLRPYRSILGSATGGRVRTGAVTAVISGDRAARVPMTEERVRHTFYDGRLDDLGTDAPASFVPLISSNWTSSFSWLGEGPFPAAERRLLRDIVSRAHAARQRVRFWATPDVPGPARDAIWRELVAADVDHLNTDDLAGLESFLRSR</sequence>
<keyword evidence="3" id="KW-1185">Reference proteome</keyword>
<proteinExistence type="predicted"/>
<dbReference type="Pfam" id="PF13653">
    <property type="entry name" value="GDPD_2"/>
    <property type="match status" value="1"/>
</dbReference>
<dbReference type="GO" id="GO:0006629">
    <property type="term" value="P:lipid metabolic process"/>
    <property type="evidence" value="ECO:0007669"/>
    <property type="project" value="InterPro"/>
</dbReference>
<evidence type="ECO:0000313" key="2">
    <source>
        <dbReference type="EMBL" id="TDC62271.1"/>
    </source>
</evidence>
<evidence type="ECO:0000256" key="1">
    <source>
        <dbReference type="ARBA" id="ARBA00014286"/>
    </source>
</evidence>
<dbReference type="InterPro" id="IPR017946">
    <property type="entry name" value="PLC-like_Pdiesterase_TIM-brl"/>
</dbReference>
<name>A0A4R4SFY4_9ACTN</name>
<dbReference type="Gene3D" id="3.20.20.190">
    <property type="entry name" value="Phosphatidylinositol (PI) phosphodiesterase"/>
    <property type="match status" value="1"/>
</dbReference>
<protein>
    <recommendedName>
        <fullName evidence="1">Altered inheritance of mitochondria protein 6</fullName>
    </recommendedName>
</protein>
<comment type="caution">
    <text evidence="2">The sequence shown here is derived from an EMBL/GenBank/DDBJ whole genome shotgun (WGS) entry which is preliminary data.</text>
</comment>
<dbReference type="PANTHER" id="PTHR31571:SF1">
    <property type="entry name" value="ALTERED INHERITANCE OF MITOCHONDRIA PROTEIN 6"/>
    <property type="match status" value="1"/>
</dbReference>
<dbReference type="SUPFAM" id="SSF51695">
    <property type="entry name" value="PLC-like phosphodiesterases"/>
    <property type="match status" value="1"/>
</dbReference>
<dbReference type="AlphaFoldDB" id="A0A4R4SFY4"/>
<feature type="non-terminal residue" evidence="2">
    <location>
        <position position="1"/>
    </location>
</feature>
<dbReference type="OrthoDB" id="9794455at2"/>
<dbReference type="GO" id="GO:0008081">
    <property type="term" value="F:phosphoric diester hydrolase activity"/>
    <property type="evidence" value="ECO:0007669"/>
    <property type="project" value="InterPro"/>
</dbReference>